<dbReference type="Proteomes" id="UP000516380">
    <property type="component" value="Chromosome"/>
</dbReference>
<feature type="region of interest" description="Disordered" evidence="1">
    <location>
        <begin position="265"/>
        <end position="284"/>
    </location>
</feature>
<evidence type="ECO:0000313" key="2">
    <source>
        <dbReference type="EMBL" id="BCI90811.1"/>
    </source>
</evidence>
<feature type="region of interest" description="Disordered" evidence="1">
    <location>
        <begin position="290"/>
        <end position="309"/>
    </location>
</feature>
<name>A0A7G1III4_MYCKA</name>
<proteinExistence type="predicted"/>
<dbReference type="EMBL" id="AP023343">
    <property type="protein sequence ID" value="BCI90811.1"/>
    <property type="molecule type" value="Genomic_DNA"/>
</dbReference>
<reference evidence="2 3" key="1">
    <citation type="submission" date="2020-07" db="EMBL/GenBank/DDBJ databases">
        <title>Mycobacterium kansasii (former subtype) with zoonotic potential isolated from diseased indoor pet cat, Japan.</title>
        <authorList>
            <person name="Fukano H."/>
            <person name="Terazono T."/>
            <person name="Hoshino Y."/>
        </authorList>
    </citation>
    <scope>NUCLEOTIDE SEQUENCE [LARGE SCALE GENOMIC DNA]</scope>
    <source>
        <strain evidence="2 3">Kuro-I</strain>
    </source>
</reference>
<organism evidence="2 3">
    <name type="scientific">Mycobacterium kansasii</name>
    <dbReference type="NCBI Taxonomy" id="1768"/>
    <lineage>
        <taxon>Bacteria</taxon>
        <taxon>Bacillati</taxon>
        <taxon>Actinomycetota</taxon>
        <taxon>Actinomycetes</taxon>
        <taxon>Mycobacteriales</taxon>
        <taxon>Mycobacteriaceae</taxon>
        <taxon>Mycobacterium</taxon>
    </lineage>
</organism>
<gene>
    <name evidence="2" type="ORF">NIIDMKKI_60170</name>
</gene>
<sequence>MTLVDGPMAAALAQHRDRCNAIVANARRTYVDFDTTILENHIRGPLRDVVDSCDRISPGSGARVLAAVFDSVVELVGQHRLGGGSHDPLLAALPGLARILLDEPRKVFGSLANAVVHLHHCGLSVGEWLTRVTTAAADGNPTMTMRAGQVAAWLLGLSQYRDSALSVAATLSDAAFSAAVGVDGVTATDTLRRLRDNRWWRPGRTPTGAPSVAHRVGAFRGFGGQFLSPPRVGVRAGHIVVCSGPDAWLLHADAWGATLTRTEPQSIDFPRPQRLSFPRGSPGQCRRYRGHHGAHGAHQLSGAGRGARPMTTVTTAADARLEWQRRWSDALALWSRFTRLREPQLCTTTEQANRSGLDGSFAMIRLTDQLVVIDLQQVIMRNLVDLPLEIMGHEIGHHILCPANLTDQARMLARMRWALPGWKAPHRPWPTSTPTCTSTTGCNAAPACAWTRCIAG</sequence>
<dbReference type="AlphaFoldDB" id="A0A7G1III4"/>
<evidence type="ECO:0000256" key="1">
    <source>
        <dbReference type="SAM" id="MobiDB-lite"/>
    </source>
</evidence>
<accession>A0A7G1III4</accession>
<protein>
    <submittedName>
        <fullName evidence="2">Uncharacterized protein</fullName>
    </submittedName>
</protein>
<keyword evidence="3" id="KW-1185">Reference proteome</keyword>
<evidence type="ECO:0000313" key="3">
    <source>
        <dbReference type="Proteomes" id="UP000516380"/>
    </source>
</evidence>